<evidence type="ECO:0000256" key="2">
    <source>
        <dbReference type="SAM" id="MobiDB-lite"/>
    </source>
</evidence>
<dbReference type="InterPro" id="IPR041588">
    <property type="entry name" value="Integrase_H2C2"/>
</dbReference>
<dbReference type="Gene3D" id="1.10.340.70">
    <property type="match status" value="1"/>
</dbReference>
<evidence type="ECO:0000313" key="4">
    <source>
        <dbReference type="EMBL" id="KAK9688377.1"/>
    </source>
</evidence>
<dbReference type="PANTHER" id="PTHR37984:SF5">
    <property type="entry name" value="PROTEIN NYNRIN-LIKE"/>
    <property type="match status" value="1"/>
</dbReference>
<comment type="caution">
    <text evidence="4">The sequence shown here is derived from an EMBL/GenBank/DDBJ whole genome shotgun (WGS) entry which is preliminary data.</text>
</comment>
<dbReference type="Gene3D" id="3.30.420.10">
    <property type="entry name" value="Ribonuclease H-like superfamily/Ribonuclease H"/>
    <property type="match status" value="1"/>
</dbReference>
<dbReference type="FunFam" id="3.30.420.10:FF:000063">
    <property type="entry name" value="Retrovirus-related Pol polyprotein from transposon 297-like Protein"/>
    <property type="match status" value="1"/>
</dbReference>
<dbReference type="Pfam" id="PF17921">
    <property type="entry name" value="Integrase_H2C2"/>
    <property type="match status" value="1"/>
</dbReference>
<sequence>MTARDEVWWPGLDGDLENMVKSCPECQTFGQRNKGVSIIPWSKSPRNWFRIHIDFFTFDGTEFLLVVDSTSKWLDVYVMKNGTSANLTIEKLRHSFAIMGLPKYIVSDNGPPFGSITFQQFCMSNGIILQHSPPYHPQSNGLAEKTVDTIKRSLKKQLQSKKESLQHSIDNFLFAYRNTPSTSTNRSPSELIFKQLPRTKLSLLRPREAERKDNNEGKGKRSRKYFTVNEKVYAYMTLEKIWIPGKIVKVLTSNTYLVLVRGNVRHMHVDHLKKDNTLPVNLPITNLPYSSPQCLAEETEKSNLPVVSNDIPTATFTENKDLPTDISVPPSPCEFPTTTPELRRSQRTIRPPERLDL</sequence>
<dbReference type="GO" id="GO:0003676">
    <property type="term" value="F:nucleic acid binding"/>
    <property type="evidence" value="ECO:0007669"/>
    <property type="project" value="InterPro"/>
</dbReference>
<reference evidence="4 5" key="1">
    <citation type="journal article" date="2024" name="BMC Genomics">
        <title>De novo assembly and annotation of Popillia japonica's genome with initial clues to its potential as an invasive pest.</title>
        <authorList>
            <person name="Cucini C."/>
            <person name="Boschi S."/>
            <person name="Funari R."/>
            <person name="Cardaioli E."/>
            <person name="Iannotti N."/>
            <person name="Marturano G."/>
            <person name="Paoli F."/>
            <person name="Bruttini M."/>
            <person name="Carapelli A."/>
            <person name="Frati F."/>
            <person name="Nardi F."/>
        </authorList>
    </citation>
    <scope>NUCLEOTIDE SEQUENCE [LARGE SCALE GENOMIC DNA]</scope>
    <source>
        <strain evidence="4">DMR45628</strain>
    </source>
</reference>
<feature type="domain" description="Integrase catalytic" evidence="3">
    <location>
        <begin position="41"/>
        <end position="196"/>
    </location>
</feature>
<name>A0AAW1IFI6_POPJA</name>
<protein>
    <recommendedName>
        <fullName evidence="1">RNA-directed DNA polymerase</fullName>
        <ecNumber evidence="1">2.7.7.49</ecNumber>
    </recommendedName>
</protein>
<accession>A0AAW1IFI6</accession>
<keyword evidence="5" id="KW-1185">Reference proteome</keyword>
<evidence type="ECO:0000259" key="3">
    <source>
        <dbReference type="PROSITE" id="PS50994"/>
    </source>
</evidence>
<dbReference type="SUPFAM" id="SSF53098">
    <property type="entry name" value="Ribonuclease H-like"/>
    <property type="match status" value="1"/>
</dbReference>
<dbReference type="InterPro" id="IPR050951">
    <property type="entry name" value="Retrovirus_Pol_polyprotein"/>
</dbReference>
<dbReference type="GO" id="GO:0003964">
    <property type="term" value="F:RNA-directed DNA polymerase activity"/>
    <property type="evidence" value="ECO:0007669"/>
    <property type="project" value="UniProtKB-EC"/>
</dbReference>
<dbReference type="Proteomes" id="UP001458880">
    <property type="component" value="Unassembled WGS sequence"/>
</dbReference>
<gene>
    <name evidence="4" type="ORF">QE152_g35593</name>
</gene>
<dbReference type="AlphaFoldDB" id="A0AAW1IFI6"/>
<dbReference type="PROSITE" id="PS50994">
    <property type="entry name" value="INTEGRASE"/>
    <property type="match status" value="1"/>
</dbReference>
<proteinExistence type="predicted"/>
<dbReference type="InterPro" id="IPR036397">
    <property type="entry name" value="RNaseH_sf"/>
</dbReference>
<dbReference type="InterPro" id="IPR001584">
    <property type="entry name" value="Integrase_cat-core"/>
</dbReference>
<dbReference type="GO" id="GO:0015074">
    <property type="term" value="P:DNA integration"/>
    <property type="evidence" value="ECO:0007669"/>
    <property type="project" value="InterPro"/>
</dbReference>
<dbReference type="PANTHER" id="PTHR37984">
    <property type="entry name" value="PROTEIN CBG26694"/>
    <property type="match status" value="1"/>
</dbReference>
<dbReference type="Pfam" id="PF00665">
    <property type="entry name" value="rve"/>
    <property type="match status" value="1"/>
</dbReference>
<evidence type="ECO:0000313" key="5">
    <source>
        <dbReference type="Proteomes" id="UP001458880"/>
    </source>
</evidence>
<dbReference type="EC" id="2.7.7.49" evidence="1"/>
<feature type="region of interest" description="Disordered" evidence="2">
    <location>
        <begin position="320"/>
        <end position="357"/>
    </location>
</feature>
<organism evidence="4 5">
    <name type="scientific">Popillia japonica</name>
    <name type="common">Japanese beetle</name>
    <dbReference type="NCBI Taxonomy" id="7064"/>
    <lineage>
        <taxon>Eukaryota</taxon>
        <taxon>Metazoa</taxon>
        <taxon>Ecdysozoa</taxon>
        <taxon>Arthropoda</taxon>
        <taxon>Hexapoda</taxon>
        <taxon>Insecta</taxon>
        <taxon>Pterygota</taxon>
        <taxon>Neoptera</taxon>
        <taxon>Endopterygota</taxon>
        <taxon>Coleoptera</taxon>
        <taxon>Polyphaga</taxon>
        <taxon>Scarabaeiformia</taxon>
        <taxon>Scarabaeidae</taxon>
        <taxon>Rutelinae</taxon>
        <taxon>Popillia</taxon>
    </lineage>
</organism>
<evidence type="ECO:0000256" key="1">
    <source>
        <dbReference type="ARBA" id="ARBA00012493"/>
    </source>
</evidence>
<dbReference type="InterPro" id="IPR012337">
    <property type="entry name" value="RNaseH-like_sf"/>
</dbReference>
<dbReference type="EMBL" id="JASPKY010000593">
    <property type="protein sequence ID" value="KAK9688377.1"/>
    <property type="molecule type" value="Genomic_DNA"/>
</dbReference>